<dbReference type="AlphaFoldDB" id="A9D9D8"/>
<dbReference type="eggNOG" id="COG1234">
    <property type="taxonomic scope" value="Bacteria"/>
</dbReference>
<comment type="caution">
    <text evidence="3">The sequence shown here is derived from an EMBL/GenBank/DDBJ whole genome shotgun (WGS) entry which is preliminary data.</text>
</comment>
<name>A9D9D8_HOEPD</name>
<dbReference type="InterPro" id="IPR001279">
    <property type="entry name" value="Metallo-B-lactamas"/>
</dbReference>
<dbReference type="CDD" id="cd07719">
    <property type="entry name" value="arylsulfatase_AtsA-like_MBL-fold"/>
    <property type="match status" value="1"/>
</dbReference>
<sequence>MSERLVVLGSKGGPAIRPGGPSPTASLLEIGGRRIVIDCGLGVSRGLVEAGMALPQLDLVVITHLHSDHVLELGPLIHTAWTAGLKTPVEVWGPVGTQALWDGFLASLAYDIDLRIDDEGRPDICDLVQVSEFGEGVLIESEGLTVEALRVEHPPVTECYAIKISHAGRVIVFSADTAYYPPLGEFAQGADILVHEAMHPDGVDRLVARTGNGDRLKAHLLASHTMAADVGRIATQAQAGHLVLNHLVPADDPQITEADWTRELYATWDGPLTIGRDGLSLPLPPSKPQRKSA</sequence>
<proteinExistence type="predicted"/>
<dbReference type="Pfam" id="PF23023">
    <property type="entry name" value="Anti-Pycsar_Apyc1"/>
    <property type="match status" value="1"/>
</dbReference>
<dbReference type="OrthoDB" id="9803916at2"/>
<dbReference type="SUPFAM" id="SSF56281">
    <property type="entry name" value="Metallo-hydrolase/oxidoreductase"/>
    <property type="match status" value="1"/>
</dbReference>
<dbReference type="HOGENOM" id="CLU_031317_0_2_5"/>
<dbReference type="Gene3D" id="3.60.15.10">
    <property type="entry name" value="Ribonuclease Z/Hydroxyacylglutathione hydrolase-like"/>
    <property type="match status" value="1"/>
</dbReference>
<dbReference type="PANTHER" id="PTHR46018:SF2">
    <property type="entry name" value="ZINC PHOSPHODIESTERASE ELAC PROTEIN 1"/>
    <property type="match status" value="1"/>
</dbReference>
<dbReference type="GO" id="GO:0042781">
    <property type="term" value="F:3'-tRNA processing endoribonuclease activity"/>
    <property type="evidence" value="ECO:0007669"/>
    <property type="project" value="TreeGrafter"/>
</dbReference>
<dbReference type="InterPro" id="IPR044094">
    <property type="entry name" value="AtsA-like_MBL-fold"/>
</dbReference>
<dbReference type="Proteomes" id="UP000004291">
    <property type="component" value="Chromosome"/>
</dbReference>
<evidence type="ECO:0000256" key="1">
    <source>
        <dbReference type="ARBA" id="ARBA00022801"/>
    </source>
</evidence>
<keyword evidence="4" id="KW-1185">Reference proteome</keyword>
<dbReference type="InterPro" id="IPR036866">
    <property type="entry name" value="RibonucZ/Hydroxyglut_hydro"/>
</dbReference>
<evidence type="ECO:0000259" key="2">
    <source>
        <dbReference type="SMART" id="SM00849"/>
    </source>
</evidence>
<reference evidence="3 4" key="2">
    <citation type="submission" date="2012-06" db="EMBL/GenBank/DDBJ databases">
        <authorList>
            <person name="Fiebig A."/>
        </authorList>
    </citation>
    <scope>NUCLEOTIDE SEQUENCE [LARGE SCALE GENOMIC DNA]</scope>
    <source>
        <strain evidence="3 4">DFL-43</strain>
    </source>
</reference>
<organism evidence="3 4">
    <name type="scientific">Hoeflea phototrophica (strain DSM 17068 / NCIMB 14078 / DFL-43)</name>
    <dbReference type="NCBI Taxonomy" id="411684"/>
    <lineage>
        <taxon>Bacteria</taxon>
        <taxon>Pseudomonadati</taxon>
        <taxon>Pseudomonadota</taxon>
        <taxon>Alphaproteobacteria</taxon>
        <taxon>Hyphomicrobiales</taxon>
        <taxon>Rhizobiaceae</taxon>
        <taxon>Hoeflea</taxon>
    </lineage>
</organism>
<evidence type="ECO:0000313" key="4">
    <source>
        <dbReference type="Proteomes" id="UP000004291"/>
    </source>
</evidence>
<protein>
    <submittedName>
        <fullName evidence="3">Metal-dependent hydrolase of the beta-lactamase superfamily III</fullName>
    </submittedName>
</protein>
<gene>
    <name evidence="3" type="ORF">HPDFL43_08219</name>
</gene>
<dbReference type="RefSeq" id="WP_007197423.1">
    <property type="nucleotide sequence ID" value="NZ_CM002917.1"/>
</dbReference>
<dbReference type="SMART" id="SM00849">
    <property type="entry name" value="Lactamase_B"/>
    <property type="match status" value="1"/>
</dbReference>
<reference evidence="3 4" key="1">
    <citation type="submission" date="2007-10" db="EMBL/GenBank/DDBJ databases">
        <authorList>
            <person name="Wagner-Dobler I."/>
            <person name="Ferriera S."/>
            <person name="Johnson J."/>
            <person name="Kravitz S."/>
            <person name="Beeson K."/>
            <person name="Sutton G."/>
            <person name="Rogers Y.-H."/>
            <person name="Friedman R."/>
            <person name="Frazier M."/>
            <person name="Venter J.C."/>
        </authorList>
    </citation>
    <scope>NUCLEOTIDE SEQUENCE [LARGE SCALE GENOMIC DNA]</scope>
    <source>
        <strain evidence="3 4">DFL-43</strain>
    </source>
</reference>
<dbReference type="PANTHER" id="PTHR46018">
    <property type="entry name" value="ZINC PHOSPHODIESTERASE ELAC PROTEIN 1"/>
    <property type="match status" value="1"/>
</dbReference>
<evidence type="ECO:0000313" key="3">
    <source>
        <dbReference type="EMBL" id="EDQ32919.1"/>
    </source>
</evidence>
<accession>A9D9D8</accession>
<dbReference type="STRING" id="411684.HPDFL43_08219"/>
<keyword evidence="1 3" id="KW-0378">Hydrolase</keyword>
<dbReference type="EMBL" id="ABIA03000002">
    <property type="protein sequence ID" value="EDQ32919.1"/>
    <property type="molecule type" value="Genomic_DNA"/>
</dbReference>
<feature type="domain" description="Metallo-beta-lactamase" evidence="2">
    <location>
        <begin position="22"/>
        <end position="224"/>
    </location>
</feature>